<dbReference type="GO" id="GO:0016887">
    <property type="term" value="F:ATP hydrolysis activity"/>
    <property type="evidence" value="ECO:0007669"/>
    <property type="project" value="InterPro"/>
</dbReference>
<evidence type="ECO:0000259" key="2">
    <source>
        <dbReference type="PROSITE" id="PS00662"/>
    </source>
</evidence>
<proteinExistence type="inferred from homology"/>
<dbReference type="InterPro" id="IPR027417">
    <property type="entry name" value="P-loop_NTPase"/>
</dbReference>
<evidence type="ECO:0000313" key="3">
    <source>
        <dbReference type="EMBL" id="AKJ63544.1"/>
    </source>
</evidence>
<dbReference type="Proteomes" id="UP000035268">
    <property type="component" value="Chromosome"/>
</dbReference>
<dbReference type="Gene3D" id="3.40.50.300">
    <property type="entry name" value="P-loop containing nucleotide triphosphate hydrolases"/>
    <property type="match status" value="1"/>
</dbReference>
<evidence type="ECO:0000313" key="4">
    <source>
        <dbReference type="Proteomes" id="UP000035268"/>
    </source>
</evidence>
<dbReference type="PANTHER" id="PTHR30486">
    <property type="entry name" value="TWITCHING MOTILITY PROTEIN PILT"/>
    <property type="match status" value="1"/>
</dbReference>
<dbReference type="InterPro" id="IPR003593">
    <property type="entry name" value="AAA+_ATPase"/>
</dbReference>
<dbReference type="AlphaFoldDB" id="A0A0G3EHA9"/>
<dbReference type="Pfam" id="PF00437">
    <property type="entry name" value="T2SSE"/>
    <property type="match status" value="1"/>
</dbReference>
<sequence length="359" mass="39644">MAEATAGIPPLRELMQFAVDQYASDLHLTVDAPPVFRINGALRPLDTPVLKAGDTEFFFGELAGDEEIRVVREEGGTDFGYTFGDQARFRVSVFRQRGDLALVLRQIPSRKMTLEEIGLPPQIRDLLFKPRGLILVTGPTGSGKTTTLASMIDIINRERDCHILTVEDPIEYRHEHLRSIVNQRELGRDVPTFSDALRRGLRQDPDVVLLGEMRDLETMAAALTAAETGHLVLATLHTTGAARTVDRIVDAFPSDRQSQIRIQLASSLTAVISQVLLRRADAEGRVAAFEVMISTPSIQALIREKKTFRITSDIQTGAKHGMVEMDASLLKLYREGAIARDDLLAFAQSAGSMKQEIGE</sequence>
<dbReference type="InterPro" id="IPR001482">
    <property type="entry name" value="T2SS/T4SS_dom"/>
</dbReference>
<name>A0A0G3EHA9_9BACT</name>
<dbReference type="SUPFAM" id="SSF52540">
    <property type="entry name" value="P-loop containing nucleoside triphosphate hydrolases"/>
    <property type="match status" value="1"/>
</dbReference>
<dbReference type="SMART" id="SM00382">
    <property type="entry name" value="AAA"/>
    <property type="match status" value="1"/>
</dbReference>
<dbReference type="RefSeq" id="WP_052880966.1">
    <property type="nucleotide sequence ID" value="NZ_CP010904.1"/>
</dbReference>
<dbReference type="PANTHER" id="PTHR30486:SF16">
    <property type="entry name" value="TWITCHING MOTILITY PROTEIN PILT"/>
    <property type="match status" value="1"/>
</dbReference>
<dbReference type="Gene3D" id="3.30.450.90">
    <property type="match status" value="1"/>
</dbReference>
<evidence type="ECO:0000256" key="1">
    <source>
        <dbReference type="ARBA" id="ARBA00006611"/>
    </source>
</evidence>
<feature type="domain" description="Bacterial type II secretion system protein E" evidence="2">
    <location>
        <begin position="201"/>
        <end position="215"/>
    </location>
</feature>
<accession>A0A0G3EHA9</accession>
<dbReference type="OrthoDB" id="9808272at2"/>
<dbReference type="InterPro" id="IPR050921">
    <property type="entry name" value="T4SS_GSP_E_ATPase"/>
</dbReference>
<dbReference type="EMBL" id="CP010904">
    <property type="protein sequence ID" value="AKJ63544.1"/>
    <property type="molecule type" value="Genomic_DNA"/>
</dbReference>
<reference evidence="3 4" key="2">
    <citation type="journal article" date="2016" name="ISME J.">
        <title>Characterization of the first cultured representative of Verrucomicrobia subdivision 5 indicates the proposal of a novel phylum.</title>
        <authorList>
            <person name="Spring S."/>
            <person name="Bunk B."/>
            <person name="Sproer C."/>
            <person name="Schumann P."/>
            <person name="Rohde M."/>
            <person name="Tindall B.J."/>
            <person name="Klenk H.P."/>
        </authorList>
    </citation>
    <scope>NUCLEOTIDE SEQUENCE [LARGE SCALE GENOMIC DNA]</scope>
    <source>
        <strain evidence="3 4">L21-Fru-AB</strain>
    </source>
</reference>
<dbReference type="KEGG" id="vbl:L21SP4_00263"/>
<keyword evidence="4" id="KW-1185">Reference proteome</keyword>
<dbReference type="STRING" id="1307763.L21SP4_00263"/>
<dbReference type="GO" id="GO:0005524">
    <property type="term" value="F:ATP binding"/>
    <property type="evidence" value="ECO:0007669"/>
    <property type="project" value="InterPro"/>
</dbReference>
<reference evidence="4" key="1">
    <citation type="submission" date="2015-02" db="EMBL/GenBank/DDBJ databases">
        <title>Description and complete genome sequence of the first cultured representative of the subdivision 5 of the Verrucomicrobia phylum.</title>
        <authorList>
            <person name="Spring S."/>
            <person name="Bunk B."/>
            <person name="Sproer C."/>
            <person name="Klenk H.-P."/>
        </authorList>
    </citation>
    <scope>NUCLEOTIDE SEQUENCE [LARGE SCALE GENOMIC DNA]</scope>
    <source>
        <strain evidence="4">L21-Fru-AB</strain>
    </source>
</reference>
<organism evidence="3 4">
    <name type="scientific">Kiritimatiella glycovorans</name>
    <dbReference type="NCBI Taxonomy" id="1307763"/>
    <lineage>
        <taxon>Bacteria</taxon>
        <taxon>Pseudomonadati</taxon>
        <taxon>Kiritimatiellota</taxon>
        <taxon>Kiritimatiellia</taxon>
        <taxon>Kiritimatiellales</taxon>
        <taxon>Kiritimatiellaceae</taxon>
        <taxon>Kiritimatiella</taxon>
    </lineage>
</organism>
<dbReference type="PROSITE" id="PS00662">
    <property type="entry name" value="T2SP_E"/>
    <property type="match status" value="1"/>
</dbReference>
<dbReference type="NCBIfam" id="TIGR01420">
    <property type="entry name" value="pilT_fam"/>
    <property type="match status" value="1"/>
</dbReference>
<dbReference type="PATRIC" id="fig|1609981.3.peg.276"/>
<dbReference type="InterPro" id="IPR006321">
    <property type="entry name" value="PilT/PilU"/>
</dbReference>
<comment type="similarity">
    <text evidence="1">Belongs to the GSP E family.</text>
</comment>
<gene>
    <name evidence="3" type="primary">pilT_1</name>
    <name evidence="3" type="ORF">L21SP4_00263</name>
</gene>
<dbReference type="CDD" id="cd01131">
    <property type="entry name" value="PilT"/>
    <property type="match status" value="1"/>
</dbReference>
<protein>
    <submittedName>
        <fullName evidence="3">Twitching mobility protein</fullName>
    </submittedName>
</protein>